<dbReference type="PANTHER" id="PTHR30619:SF7">
    <property type="entry name" value="BETA-LACTAMASE DOMAIN PROTEIN"/>
    <property type="match status" value="1"/>
</dbReference>
<comment type="subcellular location">
    <subcellularLocation>
        <location evidence="1">Cell membrane</location>
        <topology evidence="1">Multi-pass membrane protein</topology>
    </subcellularLocation>
</comment>
<feature type="transmembrane region" description="Helical" evidence="6">
    <location>
        <begin position="476"/>
        <end position="493"/>
    </location>
</feature>
<sequence>MFFIDIERIEYITIMTVAAFIIFYLKITPILVLLFITLSWSVIYKNNVINEANMLLMNTKWQYKESSKIVVEDNIITAELITLVNNKNRLSFDVNVISINGQEAPYYQPRLRLKWLNPEYHFEGELGIGQIWRFKIHLVDTKASGLLAHHIRYTGFVDKGEIINSKFSLRGELYQVFKSLLPANSNPMLYALSFGDRSYISDALWTQFKLLGIGHLVAISGLHIGLIFGFCYTCIRQLFKVFNLPHQLCVTLVLSLFAAFFYAWIAGFSLPALRAIILLSIHSLYRLQYYKVTLLQLFSIMLFVTLVVDPLTVFSVSFWLSFSAMAAVFILVWLNKQQQTVDEVSAFDNQGNVIKCCYRIHWCRIKLLVKTVVSKLTYLCHSQVLLTLFMLPMQLSVFSGFSLISIIINLIFIPVFSVFVLPVLLVAVLLAVIAPQISGILLLVVNDVLNRTQAIWGRITINDGIWIEQDQLISDVFPQGTVLIFILFIMGFIFKPMRVTFNSLCLLLLPLLFIAI</sequence>
<keyword evidence="2" id="KW-1003">Cell membrane</keyword>
<gene>
    <name evidence="8" type="ORF">FR932_06355</name>
</gene>
<dbReference type="InterPro" id="IPR004477">
    <property type="entry name" value="ComEC_N"/>
</dbReference>
<organism evidence="8 9">
    <name type="scientific">Moritella marina ATCC 15381</name>
    <dbReference type="NCBI Taxonomy" id="1202962"/>
    <lineage>
        <taxon>Bacteria</taxon>
        <taxon>Pseudomonadati</taxon>
        <taxon>Pseudomonadota</taxon>
        <taxon>Gammaproteobacteria</taxon>
        <taxon>Alteromonadales</taxon>
        <taxon>Moritellaceae</taxon>
        <taxon>Moritella</taxon>
    </lineage>
</organism>
<dbReference type="PANTHER" id="PTHR30619">
    <property type="entry name" value="DNA INTERNALIZATION/COMPETENCE PROTEIN COMEC/REC2"/>
    <property type="match status" value="1"/>
</dbReference>
<feature type="transmembrane region" description="Helical" evidence="6">
    <location>
        <begin position="384"/>
        <end position="413"/>
    </location>
</feature>
<keyword evidence="3 6" id="KW-0812">Transmembrane</keyword>
<dbReference type="Proteomes" id="UP000327424">
    <property type="component" value="Chromosome"/>
</dbReference>
<feature type="transmembrane region" description="Helical" evidence="6">
    <location>
        <begin position="419"/>
        <end position="445"/>
    </location>
</feature>
<reference evidence="8 9" key="1">
    <citation type="submission" date="2019-09" db="EMBL/GenBank/DDBJ databases">
        <title>Hybrid Assembly of the complete Genome of the Deep-Sea Bacterium Moritella marina from long Nanopore and Illumina reads.</title>
        <authorList>
            <person name="Magin S."/>
            <person name="Georgoulis A."/>
            <person name="Papadimitriou K."/>
            <person name="Iliakis G."/>
            <person name="Vorgias C.E."/>
        </authorList>
    </citation>
    <scope>NUCLEOTIDE SEQUENCE [LARGE SCALE GENOMIC DNA]</scope>
    <source>
        <strain evidence="8 9">MP-1</strain>
    </source>
</reference>
<evidence type="ECO:0000256" key="1">
    <source>
        <dbReference type="ARBA" id="ARBA00004651"/>
    </source>
</evidence>
<evidence type="ECO:0000256" key="2">
    <source>
        <dbReference type="ARBA" id="ARBA00022475"/>
    </source>
</evidence>
<dbReference type="InterPro" id="IPR052159">
    <property type="entry name" value="Competence_DNA_uptake"/>
</dbReference>
<feature type="transmembrane region" description="Helical" evidence="6">
    <location>
        <begin position="499"/>
        <end position="515"/>
    </location>
</feature>
<dbReference type="NCBIfam" id="TIGR00360">
    <property type="entry name" value="ComEC_N-term"/>
    <property type="match status" value="1"/>
</dbReference>
<accession>A0A5J6WPZ0</accession>
<dbReference type="GO" id="GO:0005886">
    <property type="term" value="C:plasma membrane"/>
    <property type="evidence" value="ECO:0007669"/>
    <property type="project" value="UniProtKB-SubCell"/>
</dbReference>
<protein>
    <submittedName>
        <fullName evidence="8">ComEC/Rec2 family competence protein</fullName>
    </submittedName>
</protein>
<dbReference type="KEGG" id="mmaa:FR932_06355"/>
<keyword evidence="5 6" id="KW-0472">Membrane</keyword>
<evidence type="ECO:0000256" key="6">
    <source>
        <dbReference type="SAM" id="Phobius"/>
    </source>
</evidence>
<name>A0A5J6WPZ0_MORMI</name>
<feature type="domain" description="ComEC/Rec2-related protein" evidence="7">
    <location>
        <begin position="192"/>
        <end position="457"/>
    </location>
</feature>
<keyword evidence="4 6" id="KW-1133">Transmembrane helix</keyword>
<feature type="transmembrane region" description="Helical" evidence="6">
    <location>
        <begin position="251"/>
        <end position="277"/>
    </location>
</feature>
<evidence type="ECO:0000313" key="9">
    <source>
        <dbReference type="Proteomes" id="UP000327424"/>
    </source>
</evidence>
<dbReference type="Pfam" id="PF03772">
    <property type="entry name" value="Competence"/>
    <property type="match status" value="1"/>
</dbReference>
<dbReference type="EMBL" id="CP044399">
    <property type="protein sequence ID" value="QFI40226.1"/>
    <property type="molecule type" value="Genomic_DNA"/>
</dbReference>
<feature type="transmembrane region" description="Helical" evidence="6">
    <location>
        <begin position="314"/>
        <end position="334"/>
    </location>
</feature>
<evidence type="ECO:0000256" key="4">
    <source>
        <dbReference type="ARBA" id="ARBA00022989"/>
    </source>
</evidence>
<keyword evidence="9" id="KW-1185">Reference proteome</keyword>
<proteinExistence type="predicted"/>
<evidence type="ECO:0000256" key="5">
    <source>
        <dbReference type="ARBA" id="ARBA00023136"/>
    </source>
</evidence>
<feature type="transmembrane region" description="Helical" evidence="6">
    <location>
        <begin position="12"/>
        <end position="36"/>
    </location>
</feature>
<dbReference type="OrthoDB" id="9761531at2"/>
<feature type="transmembrane region" description="Helical" evidence="6">
    <location>
        <begin position="216"/>
        <end position="239"/>
    </location>
</feature>
<evidence type="ECO:0000313" key="8">
    <source>
        <dbReference type="EMBL" id="QFI40226.1"/>
    </source>
</evidence>
<dbReference type="AlphaFoldDB" id="A0A5J6WPZ0"/>
<evidence type="ECO:0000256" key="3">
    <source>
        <dbReference type="ARBA" id="ARBA00022692"/>
    </source>
</evidence>
<evidence type="ECO:0000259" key="7">
    <source>
        <dbReference type="Pfam" id="PF03772"/>
    </source>
</evidence>